<dbReference type="InterPro" id="IPR058600">
    <property type="entry name" value="YhjD-like"/>
</dbReference>
<evidence type="ECO:0000313" key="1">
    <source>
        <dbReference type="EMBL" id="MFC4768759.1"/>
    </source>
</evidence>
<gene>
    <name evidence="1" type="ORF">ACFO8Q_15545</name>
</gene>
<dbReference type="Pfam" id="PF26325">
    <property type="entry name" value="YhjD"/>
    <property type="match status" value="1"/>
</dbReference>
<proteinExistence type="predicted"/>
<name>A0ABV9Q4L6_9BACL</name>
<protein>
    <submittedName>
        <fullName evidence="1">Uncharacterized protein</fullName>
    </submittedName>
</protein>
<reference evidence="2" key="1">
    <citation type="journal article" date="2019" name="Int. J. Syst. Evol. Microbiol.">
        <title>The Global Catalogue of Microorganisms (GCM) 10K type strain sequencing project: providing services to taxonomists for standard genome sequencing and annotation.</title>
        <authorList>
            <consortium name="The Broad Institute Genomics Platform"/>
            <consortium name="The Broad Institute Genome Sequencing Center for Infectious Disease"/>
            <person name="Wu L."/>
            <person name="Ma J."/>
        </authorList>
    </citation>
    <scope>NUCLEOTIDE SEQUENCE [LARGE SCALE GENOMIC DNA]</scope>
    <source>
        <strain evidence="2">WYCCWR 12678</strain>
    </source>
</reference>
<dbReference type="EMBL" id="JBHSHC010000112">
    <property type="protein sequence ID" value="MFC4768759.1"/>
    <property type="molecule type" value="Genomic_DNA"/>
</dbReference>
<evidence type="ECO:0000313" key="2">
    <source>
        <dbReference type="Proteomes" id="UP001596002"/>
    </source>
</evidence>
<comment type="caution">
    <text evidence="1">The sequence shown here is derived from an EMBL/GenBank/DDBJ whole genome shotgun (WGS) entry which is preliminary data.</text>
</comment>
<dbReference type="Proteomes" id="UP001596002">
    <property type="component" value="Unassembled WGS sequence"/>
</dbReference>
<sequence>MVRATELIREKLLRTIMLKWILDDVPTIKRLPMGEMWANGLFQPVADRITEELVQIKRQLHSNAVFIMEEEWSSLDVRIQYKEKNIIKHAIYPIPMLEAEAQGRLEHLKTPSA</sequence>
<dbReference type="RefSeq" id="WP_380026704.1">
    <property type="nucleotide sequence ID" value="NZ_JBHSHC010000112.1"/>
</dbReference>
<organism evidence="1 2">
    <name type="scientific">Effusibacillus consociatus</name>
    <dbReference type="NCBI Taxonomy" id="1117041"/>
    <lineage>
        <taxon>Bacteria</taxon>
        <taxon>Bacillati</taxon>
        <taxon>Bacillota</taxon>
        <taxon>Bacilli</taxon>
        <taxon>Bacillales</taxon>
        <taxon>Alicyclobacillaceae</taxon>
        <taxon>Effusibacillus</taxon>
    </lineage>
</organism>
<accession>A0ABV9Q4L6</accession>
<keyword evidence="2" id="KW-1185">Reference proteome</keyword>